<dbReference type="EMBL" id="RKLR01000005">
    <property type="protein sequence ID" value="MBX0324228.1"/>
    <property type="molecule type" value="Genomic_DNA"/>
</dbReference>
<gene>
    <name evidence="13" type="ORF">EGH21_14410</name>
</gene>
<dbReference type="GO" id="GO:0006508">
    <property type="term" value="P:proteolysis"/>
    <property type="evidence" value="ECO:0007669"/>
    <property type="project" value="UniProtKB-KW"/>
</dbReference>
<dbReference type="Pfam" id="PF01435">
    <property type="entry name" value="Peptidase_M48"/>
    <property type="match status" value="1"/>
</dbReference>
<feature type="transmembrane region" description="Helical" evidence="11">
    <location>
        <begin position="209"/>
        <end position="229"/>
    </location>
</feature>
<evidence type="ECO:0000256" key="3">
    <source>
        <dbReference type="ARBA" id="ARBA00022692"/>
    </source>
</evidence>
<comment type="similarity">
    <text evidence="10">Belongs to the peptidase M48 family.</text>
</comment>
<feature type="transmembrane region" description="Helical" evidence="11">
    <location>
        <begin position="166"/>
        <end position="189"/>
    </location>
</feature>
<feature type="transmembrane region" description="Helical" evidence="11">
    <location>
        <begin position="42"/>
        <end position="61"/>
    </location>
</feature>
<reference evidence="13 14" key="1">
    <citation type="submission" date="2021-06" db="EMBL/GenBank/DDBJ databases">
        <title>Halomicroarcula sp. a new haloarchaeum isolated from saline soil.</title>
        <authorList>
            <person name="Duran-Viseras A."/>
            <person name="Sanchez-Porro C."/>
            <person name="Ventosa A."/>
        </authorList>
    </citation>
    <scope>NUCLEOTIDE SEQUENCE [LARGE SCALE GENOMIC DNA]</scope>
    <source>
        <strain evidence="13 14">F13</strain>
    </source>
</reference>
<dbReference type="AlphaFoldDB" id="A0AAW4PTC0"/>
<evidence type="ECO:0000256" key="10">
    <source>
        <dbReference type="RuleBase" id="RU003983"/>
    </source>
</evidence>
<keyword evidence="9 11" id="KW-0472">Membrane</keyword>
<dbReference type="InterPro" id="IPR050083">
    <property type="entry name" value="HtpX_protease"/>
</dbReference>
<keyword evidence="3 11" id="KW-0812">Transmembrane</keyword>
<dbReference type="PANTHER" id="PTHR43221:SF2">
    <property type="entry name" value="PROTEASE HTPX HOMOLOG"/>
    <property type="match status" value="1"/>
</dbReference>
<dbReference type="Proteomes" id="UP001430377">
    <property type="component" value="Unassembled WGS sequence"/>
</dbReference>
<evidence type="ECO:0000256" key="9">
    <source>
        <dbReference type="ARBA" id="ARBA00023136"/>
    </source>
</evidence>
<name>A0AAW4PTC0_9EURY</name>
<keyword evidence="1" id="KW-1003">Cell membrane</keyword>
<dbReference type="InterPro" id="IPR001915">
    <property type="entry name" value="Peptidase_M48"/>
</dbReference>
<dbReference type="RefSeq" id="WP_220619186.1">
    <property type="nucleotide sequence ID" value="NZ_RKLR01000005.1"/>
</dbReference>
<evidence type="ECO:0000256" key="5">
    <source>
        <dbReference type="ARBA" id="ARBA00022801"/>
    </source>
</evidence>
<evidence type="ECO:0000256" key="8">
    <source>
        <dbReference type="ARBA" id="ARBA00023049"/>
    </source>
</evidence>
<dbReference type="EC" id="3.4.24.-" evidence="13"/>
<evidence type="ECO:0000256" key="11">
    <source>
        <dbReference type="SAM" id="Phobius"/>
    </source>
</evidence>
<comment type="caution">
    <text evidence="13">The sequence shown here is derived from an EMBL/GenBank/DDBJ whole genome shotgun (WGS) entry which is preliminary data.</text>
</comment>
<protein>
    <submittedName>
        <fullName evidence="13">M48 family metalloprotease</fullName>
        <ecNumber evidence="13">3.4.24.-</ecNumber>
    </submittedName>
</protein>
<keyword evidence="8 10" id="KW-0482">Metalloprotease</keyword>
<evidence type="ECO:0000256" key="2">
    <source>
        <dbReference type="ARBA" id="ARBA00022670"/>
    </source>
</evidence>
<evidence type="ECO:0000313" key="14">
    <source>
        <dbReference type="Proteomes" id="UP001430377"/>
    </source>
</evidence>
<keyword evidence="4" id="KW-0479">Metal-binding</keyword>
<keyword evidence="5 10" id="KW-0378">Hydrolase</keyword>
<dbReference type="Gene3D" id="3.30.2010.10">
    <property type="entry name" value="Metalloproteases ('zincins'), catalytic domain"/>
    <property type="match status" value="1"/>
</dbReference>
<sequence length="313" mass="33685">MDAGRRVALAVLGVASLVTYAAAAVVGYRVLRAVWASRPSPVVLAGALVGTAVVLGLLSYWSGTTRLKRSLDAVVLPRARAPETYRRFDALTERMNAGTPTLLVARLPVPNAFAVGGFGAAVVVDRRLFAYLSTDEMETLLAHELAHLERRDALVQTLAYSLTQGLVAVVGVVLFPVVVLTGGLARAWALVRGDPASWSRSWLARTQRTALRVVALLGLAVTLGVLAYSRRREWAADDRAVEVTGKPLALARALRTIERVSAPGLGPLTPLYVHGDEDGPLSDLLSTHPPMDDRVERLVERARSRQSLGPRRP</sequence>
<comment type="cofactor">
    <cofactor evidence="10">
        <name>Zn(2+)</name>
        <dbReference type="ChEBI" id="CHEBI:29105"/>
    </cofactor>
    <text evidence="10">Binds 1 zinc ion per subunit.</text>
</comment>
<evidence type="ECO:0000259" key="12">
    <source>
        <dbReference type="Pfam" id="PF01435"/>
    </source>
</evidence>
<evidence type="ECO:0000256" key="7">
    <source>
        <dbReference type="ARBA" id="ARBA00022989"/>
    </source>
</evidence>
<accession>A0AAW4PTC0</accession>
<evidence type="ECO:0000256" key="1">
    <source>
        <dbReference type="ARBA" id="ARBA00022475"/>
    </source>
</evidence>
<evidence type="ECO:0000256" key="6">
    <source>
        <dbReference type="ARBA" id="ARBA00022833"/>
    </source>
</evidence>
<dbReference type="GO" id="GO:0004222">
    <property type="term" value="F:metalloendopeptidase activity"/>
    <property type="evidence" value="ECO:0007669"/>
    <property type="project" value="InterPro"/>
</dbReference>
<feature type="domain" description="Peptidase M48" evidence="12">
    <location>
        <begin position="88"/>
        <end position="301"/>
    </location>
</feature>
<organism evidence="13 14">
    <name type="scientific">Haloarcula rubra</name>
    <dbReference type="NCBI Taxonomy" id="2487747"/>
    <lineage>
        <taxon>Archaea</taxon>
        <taxon>Methanobacteriati</taxon>
        <taxon>Methanobacteriota</taxon>
        <taxon>Stenosarchaea group</taxon>
        <taxon>Halobacteria</taxon>
        <taxon>Halobacteriales</taxon>
        <taxon>Haloarculaceae</taxon>
        <taxon>Haloarcula</taxon>
    </lineage>
</organism>
<evidence type="ECO:0000256" key="4">
    <source>
        <dbReference type="ARBA" id="ARBA00022723"/>
    </source>
</evidence>
<keyword evidence="14" id="KW-1185">Reference proteome</keyword>
<evidence type="ECO:0000313" key="13">
    <source>
        <dbReference type="EMBL" id="MBX0324228.1"/>
    </source>
</evidence>
<keyword evidence="7 11" id="KW-1133">Transmembrane helix</keyword>
<keyword evidence="2 10" id="KW-0645">Protease</keyword>
<proteinExistence type="inferred from homology"/>
<dbReference type="PANTHER" id="PTHR43221">
    <property type="entry name" value="PROTEASE HTPX"/>
    <property type="match status" value="1"/>
</dbReference>
<keyword evidence="6 10" id="KW-0862">Zinc</keyword>
<dbReference type="GO" id="GO:0046872">
    <property type="term" value="F:metal ion binding"/>
    <property type="evidence" value="ECO:0007669"/>
    <property type="project" value="UniProtKB-KW"/>
</dbReference>